<protein>
    <submittedName>
        <fullName evidence="2">Uncharacterized protein</fullName>
    </submittedName>
</protein>
<gene>
    <name evidence="2" type="ORF">RIMI_LOCUS23159913</name>
</gene>
<feature type="region of interest" description="Disordered" evidence="1">
    <location>
        <begin position="79"/>
        <end position="148"/>
    </location>
</feature>
<dbReference type="PANTHER" id="PTHR21301:SF12">
    <property type="match status" value="1"/>
</dbReference>
<proteinExistence type="predicted"/>
<keyword evidence="3" id="KW-1185">Reference proteome</keyword>
<comment type="caution">
    <text evidence="2">The sequence shown here is derived from an EMBL/GenBank/DDBJ whole genome shotgun (WGS) entry which is preliminary data.</text>
</comment>
<accession>A0ABN9MPZ5</accession>
<dbReference type="EMBL" id="CAUEEQ010079353">
    <property type="protein sequence ID" value="CAJ0968529.1"/>
    <property type="molecule type" value="Genomic_DNA"/>
</dbReference>
<dbReference type="Proteomes" id="UP001176940">
    <property type="component" value="Unassembled WGS sequence"/>
</dbReference>
<name>A0ABN9MPZ5_9NEOB</name>
<feature type="compositionally biased region" description="Polar residues" evidence="1">
    <location>
        <begin position="129"/>
        <end position="148"/>
    </location>
</feature>
<organism evidence="2 3">
    <name type="scientific">Ranitomeya imitator</name>
    <name type="common">mimic poison frog</name>
    <dbReference type="NCBI Taxonomy" id="111125"/>
    <lineage>
        <taxon>Eukaryota</taxon>
        <taxon>Metazoa</taxon>
        <taxon>Chordata</taxon>
        <taxon>Craniata</taxon>
        <taxon>Vertebrata</taxon>
        <taxon>Euteleostomi</taxon>
        <taxon>Amphibia</taxon>
        <taxon>Batrachia</taxon>
        <taxon>Anura</taxon>
        <taxon>Neobatrachia</taxon>
        <taxon>Hyloidea</taxon>
        <taxon>Dendrobatidae</taxon>
        <taxon>Dendrobatinae</taxon>
        <taxon>Ranitomeya</taxon>
    </lineage>
</organism>
<reference evidence="2" key="1">
    <citation type="submission" date="2023-07" db="EMBL/GenBank/DDBJ databases">
        <authorList>
            <person name="Stuckert A."/>
        </authorList>
    </citation>
    <scope>NUCLEOTIDE SEQUENCE</scope>
</reference>
<dbReference type="PANTHER" id="PTHR21301">
    <property type="entry name" value="REVERSE TRANSCRIPTASE"/>
    <property type="match status" value="1"/>
</dbReference>
<sequence>MTLTLAYLQKNLDTVNTQISAIENQLSSTLPQEDFQEIKSKNQETLRIHQQELEKKKRSKFLRDTEDYLQNRVYQWQDKQRFSRRQTSQSSSGSTDSRAVTINVSTSAPFLGNNRGQEKGRRGGWANATGDSRTQVTTRSQGIPRITSSHDTPALLQLKDLGLRTPSSFMPPKDKPIIETFITLVERDMETFNHEIHYQTNLTTEEKLALDQLSTDKSLVIKPADKCGAIVIMDKTDYIDTSVYEAIPHNPTSNIAGKILTVVDHHLHEGTIDQKLRNYLIKTDPIIPFFYILPKVHKSLHKPPGCPIVSSTDSVLSPLAKTLERILTPLTKQTKSFLLDTSEFLKLIRNLSPLPTSTILATWNVSSLYTSITHTKGMEATDQLLSEANTDPKIRRFCSDILGLVLQANHFMFQDTFYIQWQGTVMGSNVAPPYAVAYMAAFEEDYVFNHPLFRQYSRTWRRFIDDIFCVWDGPLFDTYINNIWPELKFTLQHNTKNISFLDTMVFKNIDGTLSTDLYTKTTDRNSLQFTSFHPLAVKKSIPISQFQRVER</sequence>
<evidence type="ECO:0000256" key="1">
    <source>
        <dbReference type="SAM" id="MobiDB-lite"/>
    </source>
</evidence>
<evidence type="ECO:0000313" key="2">
    <source>
        <dbReference type="EMBL" id="CAJ0968529.1"/>
    </source>
</evidence>
<feature type="compositionally biased region" description="Low complexity" evidence="1">
    <location>
        <begin position="85"/>
        <end position="98"/>
    </location>
</feature>
<evidence type="ECO:0000313" key="3">
    <source>
        <dbReference type="Proteomes" id="UP001176940"/>
    </source>
</evidence>